<dbReference type="PANTHER" id="PTHR10963">
    <property type="entry name" value="GLYCOSYL HYDROLASE-RELATED"/>
    <property type="match status" value="1"/>
</dbReference>
<dbReference type="AlphaFoldDB" id="A0A0A2TJI8"/>
<sequence length="280" mass="32880">MRKRSNIGITVLIISVFTYIITQMVSDGNANMTYLSRDHTEKSIEHFNYPIIHDGWELIWRDEFDGDTVNPQKWNFEDWAAEKNNELQYYTPANVTQEDGYLKLISKKEKFKGRDYSSGAIHTKDLFSFLYGKAEMRAKLPTGQGIFPAFWMMPNKEQTWLPEIDIMEMVGHKPNEIWMVLHWLNDKGELQSKSNNYIGPDFSTDFHTYSVEWTPKQITWLIDGEIRYVEDRFIPNEPMYLYLNTAIGGNWPKAPDATTLFPQFYSVDYVRVYKYRGGGK</sequence>
<feature type="transmembrane region" description="Helical" evidence="2">
    <location>
        <begin position="7"/>
        <end position="26"/>
    </location>
</feature>
<dbReference type="InterPro" id="IPR050546">
    <property type="entry name" value="Glycosyl_Hydrlase_16"/>
</dbReference>
<feature type="domain" description="GH16" evidence="3">
    <location>
        <begin position="62"/>
        <end position="278"/>
    </location>
</feature>
<comment type="similarity">
    <text evidence="1">Belongs to the glycosyl hydrolase 16 family.</text>
</comment>
<proteinExistence type="inferred from homology"/>
<keyword evidence="5" id="KW-1185">Reference proteome</keyword>
<dbReference type="PROSITE" id="PS51762">
    <property type="entry name" value="GH16_2"/>
    <property type="match status" value="1"/>
</dbReference>
<dbReference type="CDD" id="cd08023">
    <property type="entry name" value="GH16_laminarinase_like"/>
    <property type="match status" value="1"/>
</dbReference>
<dbReference type="Gene3D" id="2.60.120.200">
    <property type="match status" value="1"/>
</dbReference>
<reference evidence="4 5" key="1">
    <citation type="journal article" date="2015" name="Stand. Genomic Sci.">
        <title>High quality draft genome sequence of the moderately halophilic bacterium Pontibacillus yanchengensis Y32(T) and comparison among Pontibacillus genomes.</title>
        <authorList>
            <person name="Huang J."/>
            <person name="Qiao Z.X."/>
            <person name="Tang J.W."/>
            <person name="Wang G."/>
        </authorList>
    </citation>
    <scope>NUCLEOTIDE SEQUENCE [LARGE SCALE GENOMIC DNA]</scope>
    <source>
        <strain evidence="4 5">Y32</strain>
    </source>
</reference>
<dbReference type="STRING" id="1385514.N782_00715"/>
<accession>A0A0A2TJI8</accession>
<evidence type="ECO:0000259" key="3">
    <source>
        <dbReference type="PROSITE" id="PS51762"/>
    </source>
</evidence>
<dbReference type="InterPro" id="IPR000757">
    <property type="entry name" value="Beta-glucanase-like"/>
</dbReference>
<evidence type="ECO:0000313" key="4">
    <source>
        <dbReference type="EMBL" id="KGP74603.1"/>
    </source>
</evidence>
<dbReference type="eggNOG" id="COG2273">
    <property type="taxonomic scope" value="Bacteria"/>
</dbReference>
<dbReference type="Pfam" id="PF00722">
    <property type="entry name" value="Glyco_hydro_16"/>
    <property type="match status" value="1"/>
</dbReference>
<dbReference type="GO" id="GO:0005975">
    <property type="term" value="P:carbohydrate metabolic process"/>
    <property type="evidence" value="ECO:0007669"/>
    <property type="project" value="InterPro"/>
</dbReference>
<dbReference type="RefSeq" id="WP_052111079.1">
    <property type="nucleotide sequence ID" value="NZ_AVBF01000001.1"/>
</dbReference>
<keyword evidence="2" id="KW-0812">Transmembrane</keyword>
<gene>
    <name evidence="4" type="ORF">N782_00715</name>
</gene>
<evidence type="ECO:0000256" key="1">
    <source>
        <dbReference type="ARBA" id="ARBA00006865"/>
    </source>
</evidence>
<keyword evidence="2" id="KW-0472">Membrane</keyword>
<keyword evidence="2" id="KW-1133">Transmembrane helix</keyword>
<dbReference type="GO" id="GO:0004553">
    <property type="term" value="F:hydrolase activity, hydrolyzing O-glycosyl compounds"/>
    <property type="evidence" value="ECO:0007669"/>
    <property type="project" value="InterPro"/>
</dbReference>
<protein>
    <submittedName>
        <fullName evidence="4">Laminarinase</fullName>
    </submittedName>
</protein>
<dbReference type="PANTHER" id="PTHR10963:SF55">
    <property type="entry name" value="GLYCOSIDE HYDROLASE FAMILY 16 PROTEIN"/>
    <property type="match status" value="1"/>
</dbReference>
<comment type="caution">
    <text evidence="4">The sequence shown here is derived from an EMBL/GenBank/DDBJ whole genome shotgun (WGS) entry which is preliminary data.</text>
</comment>
<name>A0A0A2TJI8_9BACI</name>
<dbReference type="EMBL" id="AVBF01000001">
    <property type="protein sequence ID" value="KGP74603.1"/>
    <property type="molecule type" value="Genomic_DNA"/>
</dbReference>
<organism evidence="4 5">
    <name type="scientific">Pontibacillus yanchengensis Y32</name>
    <dbReference type="NCBI Taxonomy" id="1385514"/>
    <lineage>
        <taxon>Bacteria</taxon>
        <taxon>Bacillati</taxon>
        <taxon>Bacillota</taxon>
        <taxon>Bacilli</taxon>
        <taxon>Bacillales</taxon>
        <taxon>Bacillaceae</taxon>
        <taxon>Pontibacillus</taxon>
    </lineage>
</organism>
<evidence type="ECO:0000313" key="5">
    <source>
        <dbReference type="Proteomes" id="UP000030147"/>
    </source>
</evidence>
<dbReference type="Proteomes" id="UP000030147">
    <property type="component" value="Unassembled WGS sequence"/>
</dbReference>
<dbReference type="SUPFAM" id="SSF49899">
    <property type="entry name" value="Concanavalin A-like lectins/glucanases"/>
    <property type="match status" value="1"/>
</dbReference>
<dbReference type="InterPro" id="IPR013320">
    <property type="entry name" value="ConA-like_dom_sf"/>
</dbReference>
<evidence type="ECO:0000256" key="2">
    <source>
        <dbReference type="SAM" id="Phobius"/>
    </source>
</evidence>